<dbReference type="EC" id="1.2.1.88" evidence="5"/>
<dbReference type="EMBL" id="CP013729">
    <property type="protein sequence ID" value="ALV04638.1"/>
    <property type="molecule type" value="Genomic_DNA"/>
</dbReference>
<dbReference type="InterPro" id="IPR024082">
    <property type="entry name" value="PRODH_PutA_dom_II"/>
</dbReference>
<dbReference type="InterPro" id="IPR015590">
    <property type="entry name" value="Aldehyde_DH_dom"/>
</dbReference>
<evidence type="ECO:0000256" key="1">
    <source>
        <dbReference type="ARBA" id="ARBA00004786"/>
    </source>
</evidence>
<organism evidence="6 7">
    <name type="scientific">Roseateles depolymerans</name>
    <dbReference type="NCBI Taxonomy" id="76731"/>
    <lineage>
        <taxon>Bacteria</taxon>
        <taxon>Pseudomonadati</taxon>
        <taxon>Pseudomonadota</taxon>
        <taxon>Betaproteobacteria</taxon>
        <taxon>Burkholderiales</taxon>
        <taxon>Sphaerotilaceae</taxon>
        <taxon>Roseateles</taxon>
    </lineage>
</organism>
<sequence length="1196" mass="126922">MTAFALPPETSRLPDPYRDELPLVRALAEELQKLNWASVIDQARPWVQQVRNNPAPFWAMESLLREYPITSAEGLALMRLAEALLRVPDAETAIALTADQLGRADFDGSSDGPHKMLAGLAASAISLSKKFLPDAESDTGLFKRLGAQTVVAATVRAIQLLGRQFVLGRNIAEAMAEADAARKVQRQLRFSYDMLGEGARTERDAERYQASYLAAIAAIAGGRRAESPEGSDGISIKLSALFSRYEVLQRERVYAELLPRVWQLVEKAAQANINLTIDAEEVDRLELSLELLDALAARIAGHFPDWRGFGLAVQAYQTRARAVVDEVAAIARKHGLRFMVRLVKGAYWDGEIKRAQEQGLPTYPVFTHKPHTDVSYLACAQALLQHHDVIYPQFASHNAGTIAAILQMARSLGAKFEMQRLHGMGEGVYREVLKDGSIPCRVYAPVGEHRDLLAYLVRRLLENGANSSFVHQLADPLVAPEELLGSPLTLIQSQPSLPLPFDLFRNNTGRGRDNSRGLDLAVPEHRQPLLDALATCQVPILAEATDADVDEAMTRLKAGFPAWNATPVAQRAAVLRRAADALQAALPAYCALLVKEAHKSFGDAISEVREAIDFMRYYADEAERLSDDGVALNGRGVFVCISPWNFPLAIFAGQVVAALAAGNSVAAKPAEQTPVVARECVALLHAAGVPADALALLHGQGETVGARLVASPHTAGVCFTGSTQVAQIINRQLASKPGAGTLPLIAETGGLNAMIVDSTALPEQVIDAVVQSAFRSAGQRCSALRLLAVHEAVADGVIEMLRGAVRELRVGDSANLATDVGPLIDDEAFQSISGEVQRLKSGARVIAEASVADGGPRLLAPIAVELSGIQDLKKEIFGPVLHVVRWSGDVENVVRQINALGYGLTLGIQTRIDSRALRLASEARIGNVYVNRNIIGAVVGVQPFGGEGMSGTGPKAGGPHYLLRFAAPATPTPVVDEAPAVLTLSAGADLSGLFQAHEAWAARALAERASLIERAAAGQGPDVTQSWQDIARWARTALADQSLPGPTGESNELRLHGRGVMAVLAQGLTPLELARALAAALVAGNAVAVVGGSDVARELREALLRGGVAAAAVALLPADQLVPVLAAKQLAGVVAPATLLASVQRALASRDGAILPVIPAAEAGHPRQLYRFVAEQTLTINTAAAGGNAALLAGVH</sequence>
<name>A0A0U3KZY2_9BURK</name>
<evidence type="ECO:0000313" key="6">
    <source>
        <dbReference type="EMBL" id="ALV04638.1"/>
    </source>
</evidence>
<dbReference type="SUPFAM" id="SSF53720">
    <property type="entry name" value="ALDH-like"/>
    <property type="match status" value="2"/>
</dbReference>
<dbReference type="Pfam" id="PF14850">
    <property type="entry name" value="Pro_dh-DNA_bdg"/>
    <property type="match status" value="1"/>
</dbReference>
<dbReference type="GO" id="GO:0003842">
    <property type="term" value="F:L-glutamate gamma-semialdehyde dehydrogenase activity"/>
    <property type="evidence" value="ECO:0007669"/>
    <property type="project" value="UniProtKB-UniRule"/>
</dbReference>
<dbReference type="OrthoDB" id="6187633at2"/>
<keyword evidence="5" id="KW-0274">FAD</keyword>
<comment type="pathway">
    <text evidence="5">Amino-acid degradation; L-proline degradation into L-glutamate; L-glutamate from L-proline: step 1/2.</text>
</comment>
<keyword evidence="5" id="KW-0804">Transcription</keyword>
<dbReference type="InterPro" id="IPR024089">
    <property type="entry name" value="PRODH_PutA_dom_I/II"/>
</dbReference>
<dbReference type="CDD" id="cd07125">
    <property type="entry name" value="ALDH_PutA-P5CDH"/>
    <property type="match status" value="1"/>
</dbReference>
<dbReference type="AlphaFoldDB" id="A0A0U3KZY2"/>
<dbReference type="Gene3D" id="1.20.5.460">
    <property type="entry name" value="Single helix bin"/>
    <property type="match status" value="1"/>
</dbReference>
<keyword evidence="5" id="KW-0678">Repressor</keyword>
<dbReference type="InterPro" id="IPR050485">
    <property type="entry name" value="Proline_metab_enzyme"/>
</dbReference>
<dbReference type="Gene3D" id="3.20.20.220">
    <property type="match status" value="1"/>
</dbReference>
<dbReference type="FunFam" id="3.40.309.10:FF:000005">
    <property type="entry name" value="1-pyrroline-5-carboxylate dehydrogenase 1"/>
    <property type="match status" value="1"/>
</dbReference>
<keyword evidence="3 5" id="KW-0520">NAD</keyword>
<dbReference type="STRING" id="76731.RD2015_133"/>
<dbReference type="PATRIC" id="fig|76731.3.peg.136"/>
<comment type="catalytic activity">
    <reaction evidence="4 5">
        <text>L-glutamate 5-semialdehyde + NAD(+) + H2O = L-glutamate + NADH + 2 H(+)</text>
        <dbReference type="Rhea" id="RHEA:30235"/>
        <dbReference type="ChEBI" id="CHEBI:15377"/>
        <dbReference type="ChEBI" id="CHEBI:15378"/>
        <dbReference type="ChEBI" id="CHEBI:29985"/>
        <dbReference type="ChEBI" id="CHEBI:57540"/>
        <dbReference type="ChEBI" id="CHEBI:57945"/>
        <dbReference type="ChEBI" id="CHEBI:58066"/>
        <dbReference type="EC" id="1.2.1.88"/>
    </reaction>
</comment>
<dbReference type="InterPro" id="IPR016162">
    <property type="entry name" value="Ald_DH_N"/>
</dbReference>
<keyword evidence="5" id="KW-0642">Proline metabolism</keyword>
<comment type="cofactor">
    <cofactor evidence="5">
        <name>FAD</name>
        <dbReference type="ChEBI" id="CHEBI:57692"/>
    </cofactor>
</comment>
<dbReference type="GO" id="GO:0009898">
    <property type="term" value="C:cytoplasmic side of plasma membrane"/>
    <property type="evidence" value="ECO:0007669"/>
    <property type="project" value="TreeGrafter"/>
</dbReference>
<dbReference type="Pfam" id="PF01619">
    <property type="entry name" value="Pro_dh"/>
    <property type="match status" value="1"/>
</dbReference>
<dbReference type="GO" id="GO:0004657">
    <property type="term" value="F:proline dehydrogenase activity"/>
    <property type="evidence" value="ECO:0007669"/>
    <property type="project" value="UniProtKB-UniRule"/>
</dbReference>
<dbReference type="GO" id="GO:0003677">
    <property type="term" value="F:DNA binding"/>
    <property type="evidence" value="ECO:0007669"/>
    <property type="project" value="UniProtKB-KW"/>
</dbReference>
<dbReference type="Proteomes" id="UP000060699">
    <property type="component" value="Chromosome"/>
</dbReference>
<dbReference type="InterPro" id="IPR025703">
    <property type="entry name" value="Bifunct_PutA"/>
</dbReference>
<evidence type="ECO:0000256" key="5">
    <source>
        <dbReference type="PIRNR" id="PIRNR000197"/>
    </source>
</evidence>
<dbReference type="EC" id="1.5.5.2" evidence="5"/>
<reference evidence="6 7" key="1">
    <citation type="submission" date="2015-12" db="EMBL/GenBank/DDBJ databases">
        <title>Complete genome of Roseateles depolymerans KCTC 42856.</title>
        <authorList>
            <person name="Kim K.M."/>
        </authorList>
    </citation>
    <scope>NUCLEOTIDE SEQUENCE [LARGE SCALE GENOMIC DNA]</scope>
    <source>
        <strain evidence="6 7">KCTC 42856</strain>
    </source>
</reference>
<dbReference type="PROSITE" id="PS00070">
    <property type="entry name" value="ALDEHYDE_DEHYDR_CYS"/>
    <property type="match status" value="1"/>
</dbReference>
<evidence type="ECO:0000256" key="2">
    <source>
        <dbReference type="ARBA" id="ARBA00023002"/>
    </source>
</evidence>
<dbReference type="KEGG" id="rdp:RD2015_133"/>
<dbReference type="GO" id="GO:0010133">
    <property type="term" value="P:L-proline catabolic process to L-glutamate"/>
    <property type="evidence" value="ECO:0007669"/>
    <property type="project" value="UniProtKB-UniRule"/>
</dbReference>
<protein>
    <recommendedName>
        <fullName evidence="5">Bifunctional protein PutA</fullName>
    </recommendedName>
    <domain>
        <recommendedName>
            <fullName evidence="5">Proline dehydrogenase</fullName>
            <ecNumber evidence="5">1.5.5.2</ecNumber>
        </recommendedName>
        <alternativeName>
            <fullName evidence="5">Proline oxidase</fullName>
        </alternativeName>
    </domain>
    <domain>
        <recommendedName>
            <fullName evidence="5">Delta-1-pyrroline-5-carboxylate dehydrogenase</fullName>
            <shortName evidence="5">P5C dehydrogenase</shortName>
            <ecNumber evidence="5">1.2.1.88</ecNumber>
        </recommendedName>
        <alternativeName>
            <fullName evidence="5">L-glutamate gamma-semialdehyde dehydrogenase</fullName>
        </alternativeName>
    </domain>
</protein>
<dbReference type="InterPro" id="IPR016163">
    <property type="entry name" value="Ald_DH_C"/>
</dbReference>
<comment type="catalytic activity">
    <reaction evidence="5">
        <text>L-proline + a quinone = (S)-1-pyrroline-5-carboxylate + a quinol + H(+)</text>
        <dbReference type="Rhea" id="RHEA:23784"/>
        <dbReference type="ChEBI" id="CHEBI:15378"/>
        <dbReference type="ChEBI" id="CHEBI:17388"/>
        <dbReference type="ChEBI" id="CHEBI:24646"/>
        <dbReference type="ChEBI" id="CHEBI:60039"/>
        <dbReference type="ChEBI" id="CHEBI:132124"/>
        <dbReference type="EC" id="1.5.5.2"/>
    </reaction>
</comment>
<dbReference type="InterPro" id="IPR016160">
    <property type="entry name" value="Ald_DH_CS_CYS"/>
</dbReference>
<dbReference type="InterPro" id="IPR002872">
    <property type="entry name" value="Proline_DH_dom"/>
</dbReference>
<evidence type="ECO:0000313" key="7">
    <source>
        <dbReference type="Proteomes" id="UP000060699"/>
    </source>
</evidence>
<keyword evidence="2 5" id="KW-0560">Oxidoreductase</keyword>
<dbReference type="UniPathway" id="UPA00261">
    <property type="reaction ID" value="UER00373"/>
</dbReference>
<dbReference type="InterPro" id="IPR016161">
    <property type="entry name" value="Ald_DH/histidinol_DH"/>
</dbReference>
<keyword evidence="7" id="KW-1185">Reference proteome</keyword>
<dbReference type="SUPFAM" id="SSF51730">
    <property type="entry name" value="FAD-linked oxidoreductase"/>
    <property type="match status" value="1"/>
</dbReference>
<comment type="similarity">
    <text evidence="5">In the C-terminal section; belongs to the aldehyde dehydrogenase family.</text>
</comment>
<dbReference type="InterPro" id="IPR029041">
    <property type="entry name" value="FAD-linked_oxidoreductase-like"/>
</dbReference>
<evidence type="ECO:0000256" key="4">
    <source>
        <dbReference type="ARBA" id="ARBA00048142"/>
    </source>
</evidence>
<dbReference type="PANTHER" id="PTHR42862:SF1">
    <property type="entry name" value="DELTA-1-PYRROLINE-5-CARBOXYLATE DEHYDROGENASE 2, ISOFORM A-RELATED"/>
    <property type="match status" value="1"/>
</dbReference>
<gene>
    <name evidence="6" type="ORF">RD2015_133</name>
</gene>
<dbReference type="PIRSF" id="PIRSF000197">
    <property type="entry name" value="Bifunct_PutA"/>
    <property type="match status" value="1"/>
</dbReference>
<keyword evidence="5" id="KW-0285">Flavoprotein</keyword>
<keyword evidence="5" id="KW-0238">DNA-binding</keyword>
<accession>A0A0U3KZY2</accession>
<evidence type="ECO:0000256" key="3">
    <source>
        <dbReference type="ARBA" id="ARBA00023027"/>
    </source>
</evidence>
<dbReference type="SUPFAM" id="SSF81935">
    <property type="entry name" value="N-terminal domain of bifunctional PutA protein"/>
    <property type="match status" value="1"/>
</dbReference>
<keyword evidence="5" id="KW-0805">Transcription regulation</keyword>
<comment type="pathway">
    <text evidence="1 5">Amino-acid degradation; L-proline degradation into L-glutamate; L-glutamate from L-proline: step 2/2.</text>
</comment>
<dbReference type="Gene3D" id="3.40.309.10">
    <property type="entry name" value="Aldehyde Dehydrogenase, Chain A, domain 2"/>
    <property type="match status" value="1"/>
</dbReference>
<comment type="similarity">
    <text evidence="5">In the N-terminal section; belongs to the proline dehydrogenase family.</text>
</comment>
<comment type="function">
    <text evidence="5">Oxidizes proline to glutamate for use as a carbon and nitrogen source.</text>
</comment>
<dbReference type="Gene3D" id="3.40.605.10">
    <property type="entry name" value="Aldehyde Dehydrogenase, Chain A, domain 1"/>
    <property type="match status" value="2"/>
</dbReference>
<dbReference type="GO" id="GO:0003700">
    <property type="term" value="F:DNA-binding transcription factor activity"/>
    <property type="evidence" value="ECO:0007669"/>
    <property type="project" value="InterPro"/>
</dbReference>
<dbReference type="InterPro" id="IPR005933">
    <property type="entry name" value="PutA_C"/>
</dbReference>
<dbReference type="NCBIfam" id="TIGR01238">
    <property type="entry name" value="D1pyr5carbox3"/>
    <property type="match status" value="1"/>
</dbReference>
<dbReference type="Pfam" id="PF00171">
    <property type="entry name" value="Aldedh"/>
    <property type="match status" value="1"/>
</dbReference>
<proteinExistence type="inferred from homology"/>
<dbReference type="PANTHER" id="PTHR42862">
    <property type="entry name" value="DELTA-1-PYRROLINE-5-CARBOXYLATE DEHYDROGENASE 1, ISOFORM A-RELATED"/>
    <property type="match status" value="1"/>
</dbReference>
<dbReference type="RefSeq" id="WP_083525206.1">
    <property type="nucleotide sequence ID" value="NZ_CP013729.1"/>
</dbReference>